<organism evidence="7 8">
    <name type="scientific">Bombilactobacillus apium</name>
    <dbReference type="NCBI Taxonomy" id="2675299"/>
    <lineage>
        <taxon>Bacteria</taxon>
        <taxon>Bacillati</taxon>
        <taxon>Bacillota</taxon>
        <taxon>Bacilli</taxon>
        <taxon>Lactobacillales</taxon>
        <taxon>Lactobacillaceae</taxon>
        <taxon>Bombilactobacillus</taxon>
    </lineage>
</organism>
<dbReference type="PIRSF" id="PIRSF003078">
    <property type="entry name" value="GidB"/>
    <property type="match status" value="1"/>
</dbReference>
<accession>A0A850R3W1</accession>
<dbReference type="AlphaFoldDB" id="A0A850R3W1"/>
<keyword evidence="8" id="KW-1185">Reference proteome</keyword>
<dbReference type="NCBIfam" id="TIGR00138">
    <property type="entry name" value="rsmG_gidB"/>
    <property type="match status" value="1"/>
</dbReference>
<comment type="function">
    <text evidence="6">Specifically methylates the N7 position of a guanine in 16S rRNA.</text>
</comment>
<keyword evidence="4 6" id="KW-0808">Transferase</keyword>
<evidence type="ECO:0000256" key="3">
    <source>
        <dbReference type="ARBA" id="ARBA00022603"/>
    </source>
</evidence>
<dbReference type="GO" id="GO:0070043">
    <property type="term" value="F:rRNA (guanine-N7-)-methyltransferase activity"/>
    <property type="evidence" value="ECO:0007669"/>
    <property type="project" value="UniProtKB-UniRule"/>
</dbReference>
<dbReference type="RefSeq" id="WP_176942819.1">
    <property type="nucleotide sequence ID" value="NZ_JABZEC010000004.1"/>
</dbReference>
<evidence type="ECO:0000256" key="5">
    <source>
        <dbReference type="ARBA" id="ARBA00022691"/>
    </source>
</evidence>
<dbReference type="EC" id="2.1.1.-" evidence="6"/>
<evidence type="ECO:0000256" key="4">
    <source>
        <dbReference type="ARBA" id="ARBA00022679"/>
    </source>
</evidence>
<dbReference type="Pfam" id="PF02527">
    <property type="entry name" value="GidB"/>
    <property type="match status" value="1"/>
</dbReference>
<dbReference type="EMBL" id="JABZEC010000004">
    <property type="protein sequence ID" value="NVY96661.1"/>
    <property type="molecule type" value="Genomic_DNA"/>
</dbReference>
<dbReference type="InterPro" id="IPR029063">
    <property type="entry name" value="SAM-dependent_MTases_sf"/>
</dbReference>
<feature type="binding site" evidence="6">
    <location>
        <position position="79"/>
    </location>
    <ligand>
        <name>S-adenosyl-L-methionine</name>
        <dbReference type="ChEBI" id="CHEBI:59789"/>
    </ligand>
</feature>
<dbReference type="PANTHER" id="PTHR31760">
    <property type="entry name" value="S-ADENOSYL-L-METHIONINE-DEPENDENT METHYLTRANSFERASES SUPERFAMILY PROTEIN"/>
    <property type="match status" value="1"/>
</dbReference>
<comment type="caution">
    <text evidence="7">The sequence shown here is derived from an EMBL/GenBank/DDBJ whole genome shotgun (WGS) entry which is preliminary data.</text>
</comment>
<dbReference type="HAMAP" id="MF_00074">
    <property type="entry name" value="16SrRNA_methyltr_G"/>
    <property type="match status" value="1"/>
</dbReference>
<evidence type="ECO:0000256" key="1">
    <source>
        <dbReference type="ARBA" id="ARBA00022490"/>
    </source>
</evidence>
<keyword evidence="1 6" id="KW-0963">Cytoplasm</keyword>
<dbReference type="CDD" id="cd02440">
    <property type="entry name" value="AdoMet_MTases"/>
    <property type="match status" value="1"/>
</dbReference>
<gene>
    <name evidence="6 7" type="primary">rsmG</name>
    <name evidence="7" type="ORF">HU830_05735</name>
</gene>
<protein>
    <recommendedName>
        <fullName evidence="6">Ribosomal RNA small subunit methyltransferase G</fullName>
        <ecNumber evidence="6">2.1.1.-</ecNumber>
    </recommendedName>
    <alternativeName>
        <fullName evidence="6">16S rRNA 7-methylguanosine methyltransferase</fullName>
        <shortName evidence="6">16S rRNA m7G methyltransferase</shortName>
    </alternativeName>
</protein>
<comment type="caution">
    <text evidence="6">Lacks conserved residue(s) required for the propagation of feature annotation.</text>
</comment>
<evidence type="ECO:0000313" key="8">
    <source>
        <dbReference type="Proteomes" id="UP000563523"/>
    </source>
</evidence>
<dbReference type="InterPro" id="IPR003682">
    <property type="entry name" value="rRNA_ssu_MeTfrase_G"/>
</dbReference>
<keyword evidence="2 6" id="KW-0698">rRNA processing</keyword>
<keyword evidence="3 6" id="KW-0489">Methyltransferase</keyword>
<dbReference type="FunFam" id="3.40.50.150:FF:000041">
    <property type="entry name" value="Ribosomal RNA small subunit methyltransferase G"/>
    <property type="match status" value="1"/>
</dbReference>
<dbReference type="SUPFAM" id="SSF53335">
    <property type="entry name" value="S-adenosyl-L-methionine-dependent methyltransferases"/>
    <property type="match status" value="1"/>
</dbReference>
<evidence type="ECO:0000256" key="2">
    <source>
        <dbReference type="ARBA" id="ARBA00022552"/>
    </source>
</evidence>
<dbReference type="GO" id="GO:0005829">
    <property type="term" value="C:cytosol"/>
    <property type="evidence" value="ECO:0007669"/>
    <property type="project" value="TreeGrafter"/>
</dbReference>
<comment type="similarity">
    <text evidence="6">Belongs to the methyltransferase superfamily. RNA methyltransferase RsmG family.</text>
</comment>
<reference evidence="7 8" key="1">
    <citation type="submission" date="2020-06" db="EMBL/GenBank/DDBJ databases">
        <authorList>
            <person name="Kang J."/>
        </authorList>
    </citation>
    <scope>NUCLEOTIDE SEQUENCE [LARGE SCALE GENOMIC DNA]</scope>
    <source>
        <strain evidence="7 8">DCY120</strain>
    </source>
</reference>
<name>A0A850R3W1_9LACO</name>
<dbReference type="PANTHER" id="PTHR31760:SF0">
    <property type="entry name" value="S-ADENOSYL-L-METHIONINE-DEPENDENT METHYLTRANSFERASES SUPERFAMILY PROTEIN"/>
    <property type="match status" value="1"/>
</dbReference>
<keyword evidence="5 6" id="KW-0949">S-adenosyl-L-methionine</keyword>
<evidence type="ECO:0000313" key="7">
    <source>
        <dbReference type="EMBL" id="NVY96661.1"/>
    </source>
</evidence>
<feature type="binding site" evidence="6">
    <location>
        <position position="84"/>
    </location>
    <ligand>
        <name>S-adenosyl-L-methionine</name>
        <dbReference type="ChEBI" id="CHEBI:59789"/>
    </ligand>
</feature>
<comment type="subcellular location">
    <subcellularLocation>
        <location evidence="6">Cytoplasm</location>
    </subcellularLocation>
</comment>
<evidence type="ECO:0000256" key="6">
    <source>
        <dbReference type="HAMAP-Rule" id="MF_00074"/>
    </source>
</evidence>
<dbReference type="Gene3D" id="3.40.50.150">
    <property type="entry name" value="Vaccinia Virus protein VP39"/>
    <property type="match status" value="1"/>
</dbReference>
<proteinExistence type="inferred from homology"/>
<feature type="binding site" evidence="6">
    <location>
        <begin position="130"/>
        <end position="131"/>
    </location>
    <ligand>
        <name>S-adenosyl-L-methionine</name>
        <dbReference type="ChEBI" id="CHEBI:59789"/>
    </ligand>
</feature>
<sequence>MSPQELQAQLRPYEIELSSKQLQQLASYYQLLVETNRVMNLTSITESGEVYLKHFYDSLTPMFVDPVLRTQEVQIADIGSGAGFPGLVLKIVNPQLQLTIVDSLNKRIKFLQTVVDQLQLKNVTLVHARAEEFGRQKAMRAHFDYVTARAVANLPVLLELCLPLVRLQGQFIALKGAQGKEELTAAQHALQILGGDVAEVQTLDLPEAAGKRELVWIKKVRTTPNKYPRKPGTPAREPL</sequence>
<feature type="binding site" evidence="6">
    <location>
        <position position="149"/>
    </location>
    <ligand>
        <name>S-adenosyl-L-methionine</name>
        <dbReference type="ChEBI" id="CHEBI:59789"/>
    </ligand>
</feature>
<dbReference type="Proteomes" id="UP000563523">
    <property type="component" value="Unassembled WGS sequence"/>
</dbReference>